<evidence type="ECO:0000256" key="1">
    <source>
        <dbReference type="SAM" id="MobiDB-lite"/>
    </source>
</evidence>
<evidence type="ECO:0000313" key="2">
    <source>
        <dbReference type="EMBL" id="KAJ1157816.1"/>
    </source>
</evidence>
<proteinExistence type="predicted"/>
<comment type="caution">
    <text evidence="2">The sequence shown here is derived from an EMBL/GenBank/DDBJ whole genome shotgun (WGS) entry which is preliminary data.</text>
</comment>
<feature type="region of interest" description="Disordered" evidence="1">
    <location>
        <begin position="177"/>
        <end position="234"/>
    </location>
</feature>
<organism evidence="2 3">
    <name type="scientific">Pleurodeles waltl</name>
    <name type="common">Iberian ribbed newt</name>
    <dbReference type="NCBI Taxonomy" id="8319"/>
    <lineage>
        <taxon>Eukaryota</taxon>
        <taxon>Metazoa</taxon>
        <taxon>Chordata</taxon>
        <taxon>Craniata</taxon>
        <taxon>Vertebrata</taxon>
        <taxon>Euteleostomi</taxon>
        <taxon>Amphibia</taxon>
        <taxon>Batrachia</taxon>
        <taxon>Caudata</taxon>
        <taxon>Salamandroidea</taxon>
        <taxon>Salamandridae</taxon>
        <taxon>Pleurodelinae</taxon>
        <taxon>Pleurodeles</taxon>
    </lineage>
</organism>
<feature type="compositionally biased region" description="Basic and acidic residues" evidence="1">
    <location>
        <begin position="204"/>
        <end position="215"/>
    </location>
</feature>
<name>A0AAV7RZ87_PLEWA</name>
<keyword evidence="3" id="KW-1185">Reference proteome</keyword>
<sequence length="269" mass="28620">MVSPLVSPVAFLCPVPGHLSPKFLSWCLFAGADWPQSVATFLPSSGAAPPRPGHLSTHRERRAPRPTAFSSLLGPPLLPSGGPPALTQAPAHPAPHRRLGKVEGGPAGPFVPGARHVLPSLLCLPSLAFPLLQMGLSSLGSTLRLRQGWSALLGHRIPTPLERRSSSALRACRRHQITASRPRHASGKPPTEHRVAAPAFTDLSEPKSRPDDRGGHFGAAASNHETETSNRPRWFPDISSRMLLATGHVSTDLEAQSGTAKAAQRPDRV</sequence>
<dbReference type="Proteomes" id="UP001066276">
    <property type="component" value="Chromosome 5"/>
</dbReference>
<feature type="compositionally biased region" description="Basic residues" evidence="1">
    <location>
        <begin position="177"/>
        <end position="186"/>
    </location>
</feature>
<feature type="region of interest" description="Disordered" evidence="1">
    <location>
        <begin position="43"/>
        <end position="107"/>
    </location>
</feature>
<gene>
    <name evidence="2" type="ORF">NDU88_010513</name>
</gene>
<feature type="region of interest" description="Disordered" evidence="1">
    <location>
        <begin position="249"/>
        <end position="269"/>
    </location>
</feature>
<reference evidence="2" key="1">
    <citation type="journal article" date="2022" name="bioRxiv">
        <title>Sequencing and chromosome-scale assembly of the giantPleurodeles waltlgenome.</title>
        <authorList>
            <person name="Brown T."/>
            <person name="Elewa A."/>
            <person name="Iarovenko S."/>
            <person name="Subramanian E."/>
            <person name="Araus A.J."/>
            <person name="Petzold A."/>
            <person name="Susuki M."/>
            <person name="Suzuki K.-i.T."/>
            <person name="Hayashi T."/>
            <person name="Toyoda A."/>
            <person name="Oliveira C."/>
            <person name="Osipova E."/>
            <person name="Leigh N.D."/>
            <person name="Simon A."/>
            <person name="Yun M.H."/>
        </authorList>
    </citation>
    <scope>NUCLEOTIDE SEQUENCE</scope>
    <source>
        <strain evidence="2">20211129_DDA</strain>
        <tissue evidence="2">Liver</tissue>
    </source>
</reference>
<dbReference type="EMBL" id="JANPWB010000009">
    <property type="protein sequence ID" value="KAJ1157816.1"/>
    <property type="molecule type" value="Genomic_DNA"/>
</dbReference>
<accession>A0AAV7RZ87</accession>
<protein>
    <submittedName>
        <fullName evidence="2">Uncharacterized protein</fullName>
    </submittedName>
</protein>
<dbReference type="AlphaFoldDB" id="A0AAV7RZ87"/>
<evidence type="ECO:0000313" key="3">
    <source>
        <dbReference type="Proteomes" id="UP001066276"/>
    </source>
</evidence>